<dbReference type="EC" id="2.5.1.75" evidence="3"/>
<evidence type="ECO:0000256" key="3">
    <source>
        <dbReference type="ARBA" id="ARBA00012665"/>
    </source>
</evidence>
<dbReference type="InterPro" id="IPR018022">
    <property type="entry name" value="IPT"/>
</dbReference>
<evidence type="ECO:0000256" key="4">
    <source>
        <dbReference type="ARBA" id="ARBA00022679"/>
    </source>
</evidence>
<dbReference type="PANTHER" id="PTHR11088:SF60">
    <property type="entry name" value="TRNA DIMETHYLALLYLTRANSFERASE"/>
    <property type="match status" value="1"/>
</dbReference>
<comment type="cofactor">
    <cofactor evidence="1">
        <name>Mg(2+)</name>
        <dbReference type="ChEBI" id="CHEBI:18420"/>
    </cofactor>
</comment>
<dbReference type="Gene3D" id="3.40.50.300">
    <property type="entry name" value="P-loop containing nucleotide triphosphate hydrolases"/>
    <property type="match status" value="1"/>
</dbReference>
<evidence type="ECO:0000256" key="8">
    <source>
        <dbReference type="ARBA" id="ARBA00022842"/>
    </source>
</evidence>
<proteinExistence type="inferred from homology"/>
<evidence type="ECO:0000313" key="10">
    <source>
        <dbReference type="EMBL" id="SVB71486.1"/>
    </source>
</evidence>
<dbReference type="InterPro" id="IPR027417">
    <property type="entry name" value="P-loop_NTPase"/>
</dbReference>
<dbReference type="GO" id="GO:0006400">
    <property type="term" value="P:tRNA modification"/>
    <property type="evidence" value="ECO:0007669"/>
    <property type="project" value="TreeGrafter"/>
</dbReference>
<dbReference type="PANTHER" id="PTHR11088">
    <property type="entry name" value="TRNA DIMETHYLALLYLTRANSFERASE"/>
    <property type="match status" value="1"/>
</dbReference>
<dbReference type="GO" id="GO:0005524">
    <property type="term" value="F:ATP binding"/>
    <property type="evidence" value="ECO:0007669"/>
    <property type="project" value="UniProtKB-KW"/>
</dbReference>
<dbReference type="GO" id="GO:0052381">
    <property type="term" value="F:tRNA dimethylallyltransferase activity"/>
    <property type="evidence" value="ECO:0007669"/>
    <property type="project" value="UniProtKB-EC"/>
</dbReference>
<keyword evidence="4" id="KW-0808">Transferase</keyword>
<dbReference type="EMBL" id="UINC01054138">
    <property type="protein sequence ID" value="SVB71486.1"/>
    <property type="molecule type" value="Genomic_DNA"/>
</dbReference>
<evidence type="ECO:0000256" key="1">
    <source>
        <dbReference type="ARBA" id="ARBA00001946"/>
    </source>
</evidence>
<reference evidence="10" key="1">
    <citation type="submission" date="2018-05" db="EMBL/GenBank/DDBJ databases">
        <authorList>
            <person name="Lanie J.A."/>
            <person name="Ng W.-L."/>
            <person name="Kazmierczak K.M."/>
            <person name="Andrzejewski T.M."/>
            <person name="Davidsen T.M."/>
            <person name="Wayne K.J."/>
            <person name="Tettelin H."/>
            <person name="Glass J.I."/>
            <person name="Rusch D."/>
            <person name="Podicherti R."/>
            <person name="Tsui H.-C.T."/>
            <person name="Winkler M.E."/>
        </authorList>
    </citation>
    <scope>NUCLEOTIDE SEQUENCE</scope>
</reference>
<sequence length="308" mass="35640">VKQAINKFDLLVILGPTAAGKTNLAVKLADELDGEIISADSRQVYRGMDIGTGKDLNEYKLKGKKIPHHLIDIADPREEYSVFQFQQDFHDTFSDIHKRHKLPILCGGTGFYIKAVLMDFHLPAIAPDKKLRQELENWELEDLILQLESISPGAIKNSTLETKRRVIRAIEVEMNKGKTKEEIRIPRAIIKNPIVLGVEYPRKMIRERITTRLQERIDQGMIQEVEILLKSGLTHVRLERFGLEYRFISRYLLGQLTLEEMIEKLNTAIHQFAKRQMTFFRNMEKNGIRIFWIPEGNPKSAVDLIRLN</sequence>
<dbReference type="HAMAP" id="MF_00185">
    <property type="entry name" value="IPP_trans"/>
    <property type="match status" value="1"/>
</dbReference>
<evidence type="ECO:0000256" key="2">
    <source>
        <dbReference type="ARBA" id="ARBA00005842"/>
    </source>
</evidence>
<dbReference type="SUPFAM" id="SSF52540">
    <property type="entry name" value="P-loop containing nucleoside triphosphate hydrolases"/>
    <property type="match status" value="2"/>
</dbReference>
<dbReference type="Pfam" id="PF01715">
    <property type="entry name" value="IPPT"/>
    <property type="match status" value="1"/>
</dbReference>
<name>A0A382G8A7_9ZZZZ</name>
<evidence type="ECO:0000256" key="6">
    <source>
        <dbReference type="ARBA" id="ARBA00022741"/>
    </source>
</evidence>
<comment type="similarity">
    <text evidence="2">Belongs to the IPP transferase family.</text>
</comment>
<dbReference type="Gene3D" id="1.10.287.890">
    <property type="entry name" value="Crystal structure of tRNA isopentenylpyrophosphate transferase (bh2366) domain"/>
    <property type="match status" value="1"/>
</dbReference>
<dbReference type="NCBIfam" id="TIGR00174">
    <property type="entry name" value="miaA"/>
    <property type="match status" value="1"/>
</dbReference>
<dbReference type="InterPro" id="IPR039657">
    <property type="entry name" value="Dimethylallyltransferase"/>
</dbReference>
<keyword evidence="8" id="KW-0460">Magnesium</keyword>
<evidence type="ECO:0000256" key="5">
    <source>
        <dbReference type="ARBA" id="ARBA00022694"/>
    </source>
</evidence>
<organism evidence="10">
    <name type="scientific">marine metagenome</name>
    <dbReference type="NCBI Taxonomy" id="408172"/>
    <lineage>
        <taxon>unclassified sequences</taxon>
        <taxon>metagenomes</taxon>
        <taxon>ecological metagenomes</taxon>
    </lineage>
</organism>
<keyword evidence="5" id="KW-0819">tRNA processing</keyword>
<comment type="catalytic activity">
    <reaction evidence="9">
        <text>adenosine(37) in tRNA + dimethylallyl diphosphate = N(6)-dimethylallyladenosine(37) in tRNA + diphosphate</text>
        <dbReference type="Rhea" id="RHEA:26482"/>
        <dbReference type="Rhea" id="RHEA-COMP:10162"/>
        <dbReference type="Rhea" id="RHEA-COMP:10375"/>
        <dbReference type="ChEBI" id="CHEBI:33019"/>
        <dbReference type="ChEBI" id="CHEBI:57623"/>
        <dbReference type="ChEBI" id="CHEBI:74411"/>
        <dbReference type="ChEBI" id="CHEBI:74415"/>
        <dbReference type="EC" id="2.5.1.75"/>
    </reaction>
</comment>
<feature type="non-terminal residue" evidence="10">
    <location>
        <position position="1"/>
    </location>
</feature>
<keyword evidence="7" id="KW-0067">ATP-binding</keyword>
<accession>A0A382G8A7</accession>
<evidence type="ECO:0000256" key="9">
    <source>
        <dbReference type="ARBA" id="ARBA00049563"/>
    </source>
</evidence>
<keyword evidence="6" id="KW-0547">Nucleotide-binding</keyword>
<protein>
    <recommendedName>
        <fullName evidence="3">tRNA dimethylallyltransferase</fullName>
        <ecNumber evidence="3">2.5.1.75</ecNumber>
    </recommendedName>
</protein>
<dbReference type="AlphaFoldDB" id="A0A382G8A7"/>
<gene>
    <name evidence="10" type="ORF">METZ01_LOCUS224340</name>
</gene>
<evidence type="ECO:0000256" key="7">
    <source>
        <dbReference type="ARBA" id="ARBA00022840"/>
    </source>
</evidence>